<dbReference type="AlphaFoldDB" id="A0A2T7U8H0"/>
<proteinExistence type="predicted"/>
<dbReference type="Proteomes" id="UP000037507">
    <property type="component" value="Unassembled WGS sequence"/>
</dbReference>
<dbReference type="SUPFAM" id="SSF56925">
    <property type="entry name" value="OMPA-like"/>
    <property type="match status" value="1"/>
</dbReference>
<sequence length="163" mass="17214">MKNMIRLAGAAAVLAFAAAAQAQVYVEGAYNFIDIKGSGSTAKPTAVSAVLGYEINPNVAAEVYVASGVKKATDGTKLSNSFGVFLKPKVMVSNEVEVFARVGFEKTKLSSGSDNASDNSFAYGVGGNYFMDKKTYVTASYMSHYNKDGLKINGLNIGVGYKF</sequence>
<dbReference type="InterPro" id="IPR011250">
    <property type="entry name" value="OMP/PagP_B-barrel"/>
</dbReference>
<evidence type="ECO:0000256" key="1">
    <source>
        <dbReference type="ARBA" id="ARBA00004442"/>
    </source>
</evidence>
<evidence type="ECO:0000313" key="6">
    <source>
        <dbReference type="Proteomes" id="UP000037507"/>
    </source>
</evidence>
<dbReference type="Gene3D" id="2.40.160.20">
    <property type="match status" value="1"/>
</dbReference>
<evidence type="ECO:0000259" key="4">
    <source>
        <dbReference type="Pfam" id="PF13505"/>
    </source>
</evidence>
<keyword evidence="2 3" id="KW-0732">Signal</keyword>
<dbReference type="GO" id="GO:0009279">
    <property type="term" value="C:cell outer membrane"/>
    <property type="evidence" value="ECO:0007669"/>
    <property type="project" value="UniProtKB-SubCell"/>
</dbReference>
<dbReference type="OrthoDB" id="8759244at2"/>
<protein>
    <recommendedName>
        <fullName evidence="4">Outer membrane protein beta-barrel domain-containing protein</fullName>
    </recommendedName>
</protein>
<dbReference type="InterPro" id="IPR027385">
    <property type="entry name" value="Beta-barrel_OMP"/>
</dbReference>
<dbReference type="Pfam" id="PF13505">
    <property type="entry name" value="OMP_b-brl"/>
    <property type="match status" value="1"/>
</dbReference>
<organism evidence="5 6">
    <name type="scientific">Limnohabitans planktonicus II-D5</name>
    <dbReference type="NCBI Taxonomy" id="1293045"/>
    <lineage>
        <taxon>Bacteria</taxon>
        <taxon>Pseudomonadati</taxon>
        <taxon>Pseudomonadota</taxon>
        <taxon>Betaproteobacteria</taxon>
        <taxon>Burkholderiales</taxon>
        <taxon>Comamonadaceae</taxon>
        <taxon>Limnohabitans</taxon>
    </lineage>
</organism>
<feature type="chain" id="PRO_5015425946" description="Outer membrane protein beta-barrel domain-containing protein" evidence="3">
    <location>
        <begin position="23"/>
        <end position="163"/>
    </location>
</feature>
<gene>
    <name evidence="5" type="ORF">H663_019685</name>
</gene>
<evidence type="ECO:0000313" key="5">
    <source>
        <dbReference type="EMBL" id="PVE40975.1"/>
    </source>
</evidence>
<evidence type="ECO:0000256" key="2">
    <source>
        <dbReference type="ARBA" id="ARBA00022729"/>
    </source>
</evidence>
<dbReference type="STRING" id="1293045.H663_09785"/>
<dbReference type="RefSeq" id="WP_053172564.1">
    <property type="nucleotide sequence ID" value="NZ_LFYT02000047.1"/>
</dbReference>
<evidence type="ECO:0000256" key="3">
    <source>
        <dbReference type="SAM" id="SignalP"/>
    </source>
</evidence>
<dbReference type="EMBL" id="LFYT02000047">
    <property type="protein sequence ID" value="PVE40975.1"/>
    <property type="molecule type" value="Genomic_DNA"/>
</dbReference>
<comment type="subcellular location">
    <subcellularLocation>
        <location evidence="1">Cell outer membrane</location>
    </subcellularLocation>
</comment>
<feature type="domain" description="Outer membrane protein beta-barrel" evidence="4">
    <location>
        <begin position="8"/>
        <end position="163"/>
    </location>
</feature>
<name>A0A2T7U8H0_9BURK</name>
<keyword evidence="6" id="KW-1185">Reference proteome</keyword>
<reference evidence="5" key="1">
    <citation type="submission" date="2017-04" db="EMBL/GenBank/DDBJ databases">
        <title>Unexpected and diverse lifestyles within the genus Limnohabitans.</title>
        <authorList>
            <person name="Kasalicky V."/>
            <person name="Mehrshad M."/>
            <person name="Andrei S.-A."/>
            <person name="Salcher M."/>
            <person name="Kratochvilova H."/>
            <person name="Simek K."/>
            <person name="Ghai R."/>
        </authorList>
    </citation>
    <scope>NUCLEOTIDE SEQUENCE [LARGE SCALE GENOMIC DNA]</scope>
    <source>
        <strain evidence="5">II-D5</strain>
    </source>
</reference>
<accession>A0A2T7U8H0</accession>
<feature type="signal peptide" evidence="3">
    <location>
        <begin position="1"/>
        <end position="22"/>
    </location>
</feature>
<comment type="caution">
    <text evidence="5">The sequence shown here is derived from an EMBL/GenBank/DDBJ whole genome shotgun (WGS) entry which is preliminary data.</text>
</comment>